<feature type="transmembrane region" description="Helical" evidence="17">
    <location>
        <begin position="159"/>
        <end position="179"/>
    </location>
</feature>
<dbReference type="PANTHER" id="PTHR22683">
    <property type="entry name" value="SPORULATION PROTEIN RELATED"/>
    <property type="match status" value="1"/>
</dbReference>
<evidence type="ECO:0000256" key="4">
    <source>
        <dbReference type="ARBA" id="ARBA00022618"/>
    </source>
</evidence>
<dbReference type="OrthoDB" id="9807790at2"/>
<dbReference type="InterPro" id="IPR025199">
    <property type="entry name" value="FtsK_4TM"/>
</dbReference>
<dbReference type="InterPro" id="IPR027417">
    <property type="entry name" value="P-loop_NTPase"/>
</dbReference>
<dbReference type="Gene3D" id="3.40.50.300">
    <property type="entry name" value="P-loop containing nucleotide triphosphate hydrolases"/>
    <property type="match status" value="1"/>
</dbReference>
<accession>A0A7C8HHK9</accession>
<dbReference type="SMART" id="SM00843">
    <property type="entry name" value="Ftsk_gamma"/>
    <property type="match status" value="1"/>
</dbReference>
<comment type="subcellular location">
    <subcellularLocation>
        <location evidence="1">Cell membrane</location>
        <topology evidence="1">Multi-pass membrane protein</topology>
    </subcellularLocation>
</comment>
<dbReference type="InterPro" id="IPR036388">
    <property type="entry name" value="WH-like_DNA-bd_sf"/>
</dbReference>
<evidence type="ECO:0000256" key="17">
    <source>
        <dbReference type="SAM" id="Phobius"/>
    </source>
</evidence>
<dbReference type="GO" id="GO:0003677">
    <property type="term" value="F:DNA binding"/>
    <property type="evidence" value="ECO:0007669"/>
    <property type="project" value="UniProtKB-KW"/>
</dbReference>
<comment type="function">
    <text evidence="13">Essential cell division protein that coordinates cell division and chromosome segregation. The N-terminus is involved in assembly of the cell-division machinery. The C-terminus functions as a DNA motor that moves dsDNA in an ATP-dependent manner towards the dif recombination site, which is located within the replication terminus region. Required for activation of the Xer recombinase, allowing activation of chromosome unlinking by recombination.</text>
</comment>
<dbReference type="InterPro" id="IPR036390">
    <property type="entry name" value="WH_DNA-bd_sf"/>
</dbReference>
<evidence type="ECO:0000256" key="14">
    <source>
        <dbReference type="ARBA" id="ARBA00025923"/>
    </source>
</evidence>
<evidence type="ECO:0000313" key="20">
    <source>
        <dbReference type="Proteomes" id="UP000483018"/>
    </source>
</evidence>
<keyword evidence="12" id="KW-0131">Cell cycle</keyword>
<keyword evidence="7" id="KW-0159">Chromosome partition</keyword>
<dbReference type="InterPro" id="IPR002543">
    <property type="entry name" value="FtsK_dom"/>
</dbReference>
<evidence type="ECO:0000256" key="3">
    <source>
        <dbReference type="ARBA" id="ARBA00022475"/>
    </source>
</evidence>
<keyword evidence="8 15" id="KW-0067">ATP-binding</keyword>
<evidence type="ECO:0000313" key="19">
    <source>
        <dbReference type="EMBL" id="KAE9637093.1"/>
    </source>
</evidence>
<evidence type="ECO:0000256" key="7">
    <source>
        <dbReference type="ARBA" id="ARBA00022829"/>
    </source>
</evidence>
<dbReference type="PANTHER" id="PTHR22683:SF41">
    <property type="entry name" value="DNA TRANSLOCASE FTSK"/>
    <property type="match status" value="1"/>
</dbReference>
<feature type="transmembrane region" description="Helical" evidence="17">
    <location>
        <begin position="34"/>
        <end position="51"/>
    </location>
</feature>
<organism evidence="19 20">
    <name type="scientific">Defluviitalea raffinosedens</name>
    <dbReference type="NCBI Taxonomy" id="1450156"/>
    <lineage>
        <taxon>Bacteria</taxon>
        <taxon>Bacillati</taxon>
        <taxon>Bacillota</taxon>
        <taxon>Clostridia</taxon>
        <taxon>Lachnospirales</taxon>
        <taxon>Defluviitaleaceae</taxon>
        <taxon>Defluviitalea</taxon>
    </lineage>
</organism>
<evidence type="ECO:0000256" key="16">
    <source>
        <dbReference type="SAM" id="MobiDB-lite"/>
    </source>
</evidence>
<keyword evidence="4" id="KW-0132">Cell division</keyword>
<dbReference type="Gene3D" id="1.10.10.10">
    <property type="entry name" value="Winged helix-like DNA-binding domain superfamily/Winged helix DNA-binding domain"/>
    <property type="match status" value="1"/>
</dbReference>
<feature type="region of interest" description="Disordered" evidence="16">
    <location>
        <begin position="1"/>
        <end position="25"/>
    </location>
</feature>
<evidence type="ECO:0000256" key="10">
    <source>
        <dbReference type="ARBA" id="ARBA00023125"/>
    </source>
</evidence>
<evidence type="ECO:0000256" key="6">
    <source>
        <dbReference type="ARBA" id="ARBA00022741"/>
    </source>
</evidence>
<dbReference type="SUPFAM" id="SSF52540">
    <property type="entry name" value="P-loop containing nucleoside triphosphate hydrolases"/>
    <property type="match status" value="1"/>
</dbReference>
<evidence type="ECO:0000256" key="13">
    <source>
        <dbReference type="ARBA" id="ARBA00024986"/>
    </source>
</evidence>
<feature type="region of interest" description="Disordered" evidence="16">
    <location>
        <begin position="236"/>
        <end position="257"/>
    </location>
</feature>
<dbReference type="EMBL" id="WSLF01000001">
    <property type="protein sequence ID" value="KAE9637093.1"/>
    <property type="molecule type" value="Genomic_DNA"/>
</dbReference>
<dbReference type="AlphaFoldDB" id="A0A7C8HHK9"/>
<feature type="compositionally biased region" description="Basic and acidic residues" evidence="16">
    <location>
        <begin position="1"/>
        <end position="10"/>
    </location>
</feature>
<dbReference type="RefSeq" id="WP_158739007.1">
    <property type="nucleotide sequence ID" value="NZ_JAFBEP010000004.1"/>
</dbReference>
<dbReference type="InterPro" id="IPR050206">
    <property type="entry name" value="FtsK/SpoIIIE/SftA"/>
</dbReference>
<comment type="subunit">
    <text evidence="14">Homohexamer. Forms a ring that surrounds DNA.</text>
</comment>
<dbReference type="InterPro" id="IPR041027">
    <property type="entry name" value="FtsK_alpha"/>
</dbReference>
<keyword evidence="10" id="KW-0238">DNA-binding</keyword>
<feature type="binding site" evidence="15">
    <location>
        <begin position="462"/>
        <end position="469"/>
    </location>
    <ligand>
        <name>ATP</name>
        <dbReference type="ChEBI" id="CHEBI:30616"/>
    </ligand>
</feature>
<comment type="similarity">
    <text evidence="2">Belongs to the FtsK/SpoIIIE/SftA family.</text>
</comment>
<evidence type="ECO:0000256" key="15">
    <source>
        <dbReference type="PROSITE-ProRule" id="PRU00289"/>
    </source>
</evidence>
<keyword evidence="5 17" id="KW-0812">Transmembrane</keyword>
<evidence type="ECO:0000259" key="18">
    <source>
        <dbReference type="PROSITE" id="PS50901"/>
    </source>
</evidence>
<dbReference type="GO" id="GO:0005886">
    <property type="term" value="C:plasma membrane"/>
    <property type="evidence" value="ECO:0007669"/>
    <property type="project" value="UniProtKB-SubCell"/>
</dbReference>
<feature type="region of interest" description="Disordered" evidence="16">
    <location>
        <begin position="274"/>
        <end position="296"/>
    </location>
</feature>
<keyword evidence="6 15" id="KW-0547">Nucleotide-binding</keyword>
<dbReference type="InterPro" id="IPR018541">
    <property type="entry name" value="Ftsk_gamma"/>
</dbReference>
<keyword evidence="3" id="KW-1003">Cell membrane</keyword>
<dbReference type="GO" id="GO:0051301">
    <property type="term" value="P:cell division"/>
    <property type="evidence" value="ECO:0007669"/>
    <property type="project" value="UniProtKB-KW"/>
</dbReference>
<keyword evidence="11 17" id="KW-0472">Membrane</keyword>
<feature type="domain" description="FtsK" evidence="18">
    <location>
        <begin position="445"/>
        <end position="641"/>
    </location>
</feature>
<dbReference type="Pfam" id="PF13491">
    <property type="entry name" value="FtsK_4TM"/>
    <property type="match status" value="1"/>
</dbReference>
<protein>
    <submittedName>
        <fullName evidence="19">DNA translocase FtsK</fullName>
    </submittedName>
</protein>
<comment type="caution">
    <text evidence="19">The sequence shown here is derived from an EMBL/GenBank/DDBJ whole genome shotgun (WGS) entry which is preliminary data.</text>
</comment>
<dbReference type="Pfam" id="PF17854">
    <property type="entry name" value="FtsK_alpha"/>
    <property type="match status" value="1"/>
</dbReference>
<feature type="compositionally biased region" description="Basic residues" evidence="16">
    <location>
        <begin position="11"/>
        <end position="21"/>
    </location>
</feature>
<dbReference type="PROSITE" id="PS50901">
    <property type="entry name" value="FTSK"/>
    <property type="match status" value="1"/>
</dbReference>
<evidence type="ECO:0000256" key="1">
    <source>
        <dbReference type="ARBA" id="ARBA00004651"/>
    </source>
</evidence>
<evidence type="ECO:0000256" key="11">
    <source>
        <dbReference type="ARBA" id="ARBA00023136"/>
    </source>
</evidence>
<gene>
    <name evidence="19" type="ORF">GND95_01275</name>
</gene>
<evidence type="ECO:0000256" key="12">
    <source>
        <dbReference type="ARBA" id="ARBA00023306"/>
    </source>
</evidence>
<name>A0A7C8HHK9_9FIRM</name>
<dbReference type="SMART" id="SM00382">
    <property type="entry name" value="AAA"/>
    <property type="match status" value="1"/>
</dbReference>
<dbReference type="InterPro" id="IPR003593">
    <property type="entry name" value="AAA+_ATPase"/>
</dbReference>
<dbReference type="GO" id="GO:0007059">
    <property type="term" value="P:chromosome segregation"/>
    <property type="evidence" value="ECO:0007669"/>
    <property type="project" value="UniProtKB-KW"/>
</dbReference>
<feature type="transmembrane region" description="Helical" evidence="17">
    <location>
        <begin position="100"/>
        <end position="119"/>
    </location>
</feature>
<evidence type="ECO:0000256" key="9">
    <source>
        <dbReference type="ARBA" id="ARBA00022989"/>
    </source>
</evidence>
<evidence type="ECO:0000256" key="8">
    <source>
        <dbReference type="ARBA" id="ARBA00022840"/>
    </source>
</evidence>
<dbReference type="Gene3D" id="3.30.980.40">
    <property type="match status" value="1"/>
</dbReference>
<proteinExistence type="inferred from homology"/>
<dbReference type="GO" id="GO:0005524">
    <property type="term" value="F:ATP binding"/>
    <property type="evidence" value="ECO:0007669"/>
    <property type="project" value="UniProtKB-UniRule"/>
</dbReference>
<evidence type="ECO:0000256" key="5">
    <source>
        <dbReference type="ARBA" id="ARBA00022692"/>
    </source>
</evidence>
<sequence>MGKRPLTEKKKSSRNRTRKVKSPTGGALSQEIKGVLIFASAIIFGIGIYSHEAGFFGKIIYKFFVGILGIGAYFLPVLIGSIGILMMLKKLNTSNKLKMLISFGMVFLLSIFAHIMHGIDVALDGMNIWHRVRHYYDAGSWNNGGLIGAIFGKILVKTIGIYGSYVFIITFLIILLILLTGRSFIDDMISIYQWMGRCIAKIKEVLSNYQLEHEEKRMQKKTKSKNKNNVSLQNIKAEDPVTVHSDHESQEAKSSNEEAIEEIKVLDFAQKSEEKTKEKEIENISENTGSSAQEEPVEVISSVSKPVDYQFPSIELLQANTSSITSNSKKLMLNNAKKLEETLASFGVEAKVIQINRGPTVTRYELQPSQGVKVSKIVSLADDIALNLAAAGIRIEAPIPGKAAVGIEVPNQEVQPVFLREVIEDETFQKFPSKLAFALGKDIAGNCVVADIARMPHLLIAGATGSGKSVCINTLITSILYKANPNEVKLLMIDPKVVELSIYNGIPHLMIPVVTDPKKAAGALNWAVQEMTNRYKLFAENNVRDIKGYNNLKRNENPDDPNPPELMPQIVIIIDELADLMMTAPGEVEDAICRLAQMARAAGIHLVIATQRPSVDVITGVIKANIPSRLAFAVSSGTDSRTILDMVGAEKLLGKGDMLFYPVGAAKPVRIQGAFISDKEVERIVENIKQSGQAEYNQDMIEEITAVNNVSSSSGEEVDEYLQQAIEMVVEKEKASISMIQRYLRIGFNRAARIMEEMEERGIVGPDEGSKPRKVLITKEEFEQMKLGSDQKSSNF</sequence>
<dbReference type="Proteomes" id="UP000483018">
    <property type="component" value="Unassembled WGS sequence"/>
</dbReference>
<dbReference type="SUPFAM" id="SSF46785">
    <property type="entry name" value="Winged helix' DNA-binding domain"/>
    <property type="match status" value="1"/>
</dbReference>
<feature type="transmembrane region" description="Helical" evidence="17">
    <location>
        <begin position="63"/>
        <end position="88"/>
    </location>
</feature>
<dbReference type="Pfam" id="PF01580">
    <property type="entry name" value="FtsK_SpoIIIE"/>
    <property type="match status" value="1"/>
</dbReference>
<reference evidence="19 20" key="1">
    <citation type="submission" date="2019-12" db="EMBL/GenBank/DDBJ databases">
        <title>Defluviitalea raffinosedens, isolated from a biogas fermenter, genome sequencing and characterization.</title>
        <authorList>
            <person name="Rettenmaier R."/>
            <person name="Schneider M."/>
            <person name="Neuhaus K."/>
            <person name="Liebl W."/>
            <person name="Zverlov V."/>
        </authorList>
    </citation>
    <scope>NUCLEOTIDE SEQUENCE [LARGE SCALE GENOMIC DNA]</scope>
    <source>
        <strain evidence="19 20">249c-K6</strain>
    </source>
</reference>
<evidence type="ECO:0000256" key="2">
    <source>
        <dbReference type="ARBA" id="ARBA00006474"/>
    </source>
</evidence>
<keyword evidence="9 17" id="KW-1133">Transmembrane helix</keyword>
<dbReference type="Pfam" id="PF09397">
    <property type="entry name" value="FtsK_gamma"/>
    <property type="match status" value="1"/>
</dbReference>
<keyword evidence="20" id="KW-1185">Reference proteome</keyword>